<proteinExistence type="predicted"/>
<evidence type="ECO:0000256" key="1">
    <source>
        <dbReference type="SAM" id="Coils"/>
    </source>
</evidence>
<feature type="coiled-coil region" evidence="1">
    <location>
        <begin position="21"/>
        <end position="51"/>
    </location>
</feature>
<reference evidence="2 3" key="1">
    <citation type="submission" date="2018-03" db="EMBL/GenBank/DDBJ databases">
        <title>Genome sequence of Clostridium liquoris DSM 100320.</title>
        <authorList>
            <person name="Poehlein A."/>
            <person name="Daniel R."/>
        </authorList>
    </citation>
    <scope>NUCLEOTIDE SEQUENCE [LARGE SCALE GENOMIC DNA]</scope>
    <source>
        <strain evidence="2 3">DSM 100320</strain>
    </source>
</reference>
<gene>
    <name evidence="2" type="ORF">CLLI_06020</name>
</gene>
<dbReference type="RefSeq" id="WP_106062775.1">
    <property type="nucleotide sequence ID" value="NZ_PVXO01000012.1"/>
</dbReference>
<keyword evidence="3" id="KW-1185">Reference proteome</keyword>
<comment type="caution">
    <text evidence="2">The sequence shown here is derived from an EMBL/GenBank/DDBJ whole genome shotgun (WGS) entry which is preliminary data.</text>
</comment>
<organism evidence="2 3">
    <name type="scientific">Clostridium liquoris</name>
    <dbReference type="NCBI Taxonomy" id="1289519"/>
    <lineage>
        <taxon>Bacteria</taxon>
        <taxon>Bacillati</taxon>
        <taxon>Bacillota</taxon>
        <taxon>Clostridia</taxon>
        <taxon>Eubacteriales</taxon>
        <taxon>Clostridiaceae</taxon>
        <taxon>Clostridium</taxon>
    </lineage>
</organism>
<name>A0A2T0B7K1_9CLOT</name>
<evidence type="ECO:0000313" key="2">
    <source>
        <dbReference type="EMBL" id="PRR79869.1"/>
    </source>
</evidence>
<protein>
    <submittedName>
        <fullName evidence="2">Uncharacterized protein</fullName>
    </submittedName>
</protein>
<dbReference type="EMBL" id="PVXO01000012">
    <property type="protein sequence ID" value="PRR79869.1"/>
    <property type="molecule type" value="Genomic_DNA"/>
</dbReference>
<dbReference type="OrthoDB" id="2112101at2"/>
<accession>A0A2T0B7K1</accession>
<sequence>MPIATIIQRDIKLKSKPTSGLQAYNLLIEAINEEVEELQTILSELSESEAKQCFIREWNPNIRSVSVHD</sequence>
<dbReference type="Proteomes" id="UP000239706">
    <property type="component" value="Unassembled WGS sequence"/>
</dbReference>
<keyword evidence="1" id="KW-0175">Coiled coil</keyword>
<evidence type="ECO:0000313" key="3">
    <source>
        <dbReference type="Proteomes" id="UP000239706"/>
    </source>
</evidence>
<dbReference type="AlphaFoldDB" id="A0A2T0B7K1"/>